<evidence type="ECO:0000259" key="1">
    <source>
        <dbReference type="Pfam" id="PF07993"/>
    </source>
</evidence>
<evidence type="ECO:0000313" key="2">
    <source>
        <dbReference type="EMBL" id="MBT0773326.1"/>
    </source>
</evidence>
<dbReference type="Pfam" id="PF07993">
    <property type="entry name" value="NAD_binding_4"/>
    <property type="match status" value="1"/>
</dbReference>
<name>A0ABS5TQE3_9ACTN</name>
<dbReference type="PANTHER" id="PTHR43245:SF51">
    <property type="entry name" value="SHORT CHAIN DEHYDROGENASE_REDUCTASE FAMILY 42E, MEMBER 2"/>
    <property type="match status" value="1"/>
</dbReference>
<evidence type="ECO:0000313" key="3">
    <source>
        <dbReference type="Proteomes" id="UP001197247"/>
    </source>
</evidence>
<gene>
    <name evidence="2" type="ORF">KIH74_30555</name>
</gene>
<dbReference type="InterPro" id="IPR050177">
    <property type="entry name" value="Lipid_A_modif_metabolic_enz"/>
</dbReference>
<dbReference type="RefSeq" id="WP_214159862.1">
    <property type="nucleotide sequence ID" value="NZ_JAHBAY010000016.1"/>
</dbReference>
<reference evidence="2 3" key="1">
    <citation type="submission" date="2021-05" db="EMBL/GenBank/DDBJ databases">
        <title>Kineosporia and Streptomyces sp. nov. two new marine actinobacteria isolated from Coral.</title>
        <authorList>
            <person name="Buangrab K."/>
            <person name="Sutthacheep M."/>
            <person name="Yeemin T."/>
            <person name="Harunari E."/>
            <person name="Igarashi Y."/>
            <person name="Kanchanasin P."/>
            <person name="Tanasupawat S."/>
            <person name="Phongsopitanun W."/>
        </authorList>
    </citation>
    <scope>NUCLEOTIDE SEQUENCE [LARGE SCALE GENOMIC DNA]</scope>
    <source>
        <strain evidence="2 3">J2-2</strain>
    </source>
</reference>
<dbReference type="EMBL" id="JAHBAY010000016">
    <property type="protein sequence ID" value="MBT0773326.1"/>
    <property type="molecule type" value="Genomic_DNA"/>
</dbReference>
<dbReference type="InterPro" id="IPR036291">
    <property type="entry name" value="NAD(P)-bd_dom_sf"/>
</dbReference>
<dbReference type="InterPro" id="IPR013120">
    <property type="entry name" value="FAR_NAD-bd"/>
</dbReference>
<dbReference type="Proteomes" id="UP001197247">
    <property type="component" value="Unassembled WGS sequence"/>
</dbReference>
<sequence>MTAGRIVVTGANGAVGSEFLAHLADQAPDAELVAVFSSTASRDSFLGRVPQGLASALRCVVRDLGDGPATRALAAELGPARNTVLVHAAANVSWSATPQAAHHGNVVVTRHTAELARALGARFLYVSSAYTATENWLYRNTYEASKAEAERMLRAGFADLDLSVFSCSLVVGHSRTGEISRFHGMYPLLGLVERYEPPFLPGDRDARIDIVPVDWVAANLCTMTTRLLAGMPAYDVVASAGDQAPTLGELVTATVTVLNRARREQGRPELADVPLVPYRRWDFLRRSVTAWQVTQIRMPHQQFLERLVGIYRPYLETALVRPPQGVTAPCPGWSSYLDTVVEHWRARSHRPARMEPAR</sequence>
<feature type="domain" description="Thioester reductase (TE)" evidence="1">
    <location>
        <begin position="83"/>
        <end position="218"/>
    </location>
</feature>
<proteinExistence type="predicted"/>
<protein>
    <submittedName>
        <fullName evidence="2">SDR family oxidoreductase</fullName>
    </submittedName>
</protein>
<accession>A0ABS5TQE3</accession>
<comment type="caution">
    <text evidence="2">The sequence shown here is derived from an EMBL/GenBank/DDBJ whole genome shotgun (WGS) entry which is preliminary data.</text>
</comment>
<dbReference type="PANTHER" id="PTHR43245">
    <property type="entry name" value="BIFUNCTIONAL POLYMYXIN RESISTANCE PROTEIN ARNA"/>
    <property type="match status" value="1"/>
</dbReference>
<dbReference type="SUPFAM" id="SSF51735">
    <property type="entry name" value="NAD(P)-binding Rossmann-fold domains"/>
    <property type="match status" value="1"/>
</dbReference>
<keyword evidence="3" id="KW-1185">Reference proteome</keyword>
<organism evidence="2 3">
    <name type="scientific">Kineosporia corallincola</name>
    <dbReference type="NCBI Taxonomy" id="2835133"/>
    <lineage>
        <taxon>Bacteria</taxon>
        <taxon>Bacillati</taxon>
        <taxon>Actinomycetota</taxon>
        <taxon>Actinomycetes</taxon>
        <taxon>Kineosporiales</taxon>
        <taxon>Kineosporiaceae</taxon>
        <taxon>Kineosporia</taxon>
    </lineage>
</organism>
<dbReference type="Gene3D" id="3.40.50.720">
    <property type="entry name" value="NAD(P)-binding Rossmann-like Domain"/>
    <property type="match status" value="1"/>
</dbReference>